<keyword evidence="1" id="KW-1133">Transmembrane helix</keyword>
<dbReference type="Proteomes" id="UP001620397">
    <property type="component" value="Unassembled WGS sequence"/>
</dbReference>
<keyword evidence="1" id="KW-0472">Membrane</keyword>
<gene>
    <name evidence="3" type="ORF">ISP14_10470</name>
</gene>
<evidence type="ECO:0000313" key="4">
    <source>
        <dbReference type="Proteomes" id="UP001620397"/>
    </source>
</evidence>
<evidence type="ECO:0000256" key="1">
    <source>
        <dbReference type="SAM" id="Phobius"/>
    </source>
</evidence>
<sequence>MDLIPDAIMTALALTLLHSVWQIALLALFAAFVLRLQSGASAATRHATGLAFLLAMVLVPLLTLANLLASRAQITAAATVVGGPLARVPAVVASIAYAPADLASAWLPWVWILGVAAMLLRLCGGWWMVRRMERKACDPLPAHWRVRADALRQALGIRRQVAIRLLRDAGLPCSAYAWRPVVWLPVSMLTQLSPDQIEALIAHELAHIRRLDWIWNGVQCVVEALLFYHPGMWWLSRRIRRERENACDDLAVAACGDALVLAEALSNLERLRVPVPMFALSAKGGVLMQRIKRLLLPDSPPHRPRLGVALALLTIACSGALFAAQTERPSAAAETATPATPHWWDMVGHATRIVGTLDGHRSEYQQWTNFGGPSHELYTVDGRPTPIDAQVRRWIEVAMHPPSPPKPPTPPVVAVPPAPPPPPLPPRIEDTQAYTAAMALVQQDVRVSGMLGAPIGSVPRQCSLESDAFTCSIALSGPHGIATLQAKGRRIAGQWRYSQLDVVPERGNTIDVVRHE</sequence>
<organism evidence="3 4">
    <name type="scientific">Dyella agri</name>
    <dbReference type="NCBI Taxonomy" id="1926869"/>
    <lineage>
        <taxon>Bacteria</taxon>
        <taxon>Pseudomonadati</taxon>
        <taxon>Pseudomonadota</taxon>
        <taxon>Gammaproteobacteria</taxon>
        <taxon>Lysobacterales</taxon>
        <taxon>Rhodanobacteraceae</taxon>
        <taxon>Dyella</taxon>
    </lineage>
</organism>
<evidence type="ECO:0000313" key="3">
    <source>
        <dbReference type="EMBL" id="MFK2931216.1"/>
    </source>
</evidence>
<name>A0ABW8KIH7_9GAMM</name>
<dbReference type="EMBL" id="JADIKL010000005">
    <property type="protein sequence ID" value="MFK2931216.1"/>
    <property type="molecule type" value="Genomic_DNA"/>
</dbReference>
<dbReference type="PANTHER" id="PTHR34978">
    <property type="entry name" value="POSSIBLE SENSOR-TRANSDUCER PROTEIN BLAR"/>
    <property type="match status" value="1"/>
</dbReference>
<dbReference type="Pfam" id="PF05569">
    <property type="entry name" value="Peptidase_M56"/>
    <property type="match status" value="1"/>
</dbReference>
<dbReference type="RefSeq" id="WP_404539223.1">
    <property type="nucleotide sequence ID" value="NZ_JADIKL010000005.1"/>
</dbReference>
<feature type="transmembrane region" description="Helical" evidence="1">
    <location>
        <begin position="46"/>
        <end position="69"/>
    </location>
</feature>
<accession>A0ABW8KIH7</accession>
<reference evidence="3 4" key="1">
    <citation type="submission" date="2020-10" db="EMBL/GenBank/DDBJ databases">
        <title>Phylogeny of dyella-like bacteria.</title>
        <authorList>
            <person name="Fu J."/>
        </authorList>
    </citation>
    <scope>NUCLEOTIDE SEQUENCE [LARGE SCALE GENOMIC DNA]</scope>
    <source>
        <strain evidence="3 4">DKC-1</strain>
    </source>
</reference>
<evidence type="ECO:0000259" key="2">
    <source>
        <dbReference type="Pfam" id="PF05569"/>
    </source>
</evidence>
<dbReference type="CDD" id="cd07341">
    <property type="entry name" value="M56_BlaR1_MecR1_like"/>
    <property type="match status" value="1"/>
</dbReference>
<dbReference type="PANTHER" id="PTHR34978:SF3">
    <property type="entry name" value="SLR0241 PROTEIN"/>
    <property type="match status" value="1"/>
</dbReference>
<protein>
    <recommendedName>
        <fullName evidence="2">Peptidase M56 domain-containing protein</fullName>
    </recommendedName>
</protein>
<feature type="domain" description="Peptidase M56" evidence="2">
    <location>
        <begin position="18"/>
        <end position="253"/>
    </location>
</feature>
<proteinExistence type="predicted"/>
<comment type="caution">
    <text evidence="3">The sequence shown here is derived from an EMBL/GenBank/DDBJ whole genome shotgun (WGS) entry which is preliminary data.</text>
</comment>
<keyword evidence="4" id="KW-1185">Reference proteome</keyword>
<feature type="transmembrane region" description="Helical" evidence="1">
    <location>
        <begin position="12"/>
        <end position="34"/>
    </location>
</feature>
<feature type="transmembrane region" description="Helical" evidence="1">
    <location>
        <begin position="109"/>
        <end position="129"/>
    </location>
</feature>
<dbReference type="Gene3D" id="3.30.2010.10">
    <property type="entry name" value="Metalloproteases ('zincins'), catalytic domain"/>
    <property type="match status" value="1"/>
</dbReference>
<feature type="transmembrane region" description="Helical" evidence="1">
    <location>
        <begin position="76"/>
        <end position="97"/>
    </location>
</feature>
<dbReference type="InterPro" id="IPR008756">
    <property type="entry name" value="Peptidase_M56"/>
</dbReference>
<keyword evidence="1" id="KW-0812">Transmembrane</keyword>
<dbReference type="InterPro" id="IPR052173">
    <property type="entry name" value="Beta-lactam_resp_regulator"/>
</dbReference>